<dbReference type="FunFam" id="3.40.720.10:FF:000064">
    <property type="entry name" value="Probable acid phosphatase Pho610"/>
    <property type="match status" value="1"/>
</dbReference>
<evidence type="ECO:0000256" key="3">
    <source>
        <dbReference type="SAM" id="SignalP"/>
    </source>
</evidence>
<evidence type="ECO:0000256" key="2">
    <source>
        <dbReference type="SAM" id="MobiDB-lite"/>
    </source>
</evidence>
<keyword evidence="5" id="KW-1185">Reference proteome</keyword>
<feature type="chain" id="PRO_5041259480" evidence="3">
    <location>
        <begin position="21"/>
        <end position="385"/>
    </location>
</feature>
<feature type="compositionally biased region" description="Polar residues" evidence="2">
    <location>
        <begin position="375"/>
        <end position="385"/>
    </location>
</feature>
<dbReference type="PANTHER" id="PTHR31956">
    <property type="entry name" value="NON-SPECIFIC PHOSPHOLIPASE C4-RELATED"/>
    <property type="match status" value="1"/>
</dbReference>
<comment type="caution">
    <text evidence="4">The sequence shown here is derived from an EMBL/GenBank/DDBJ whole genome shotgun (WGS) entry which is preliminary data.</text>
</comment>
<reference evidence="4" key="1">
    <citation type="submission" date="2023-06" db="EMBL/GenBank/DDBJ databases">
        <title>Genome-scale phylogeny and comparative genomics of the fungal order Sordariales.</title>
        <authorList>
            <consortium name="Lawrence Berkeley National Laboratory"/>
            <person name="Hensen N."/>
            <person name="Bonometti L."/>
            <person name="Westerberg I."/>
            <person name="Brannstrom I.O."/>
            <person name="Guillou S."/>
            <person name="Cros-Aarteil S."/>
            <person name="Calhoun S."/>
            <person name="Haridas S."/>
            <person name="Kuo A."/>
            <person name="Mondo S."/>
            <person name="Pangilinan J."/>
            <person name="Riley R."/>
            <person name="Labutti K."/>
            <person name="Andreopoulos B."/>
            <person name="Lipzen A."/>
            <person name="Chen C."/>
            <person name="Yanf M."/>
            <person name="Daum C."/>
            <person name="Ng V."/>
            <person name="Clum A."/>
            <person name="Steindorff A."/>
            <person name="Ohm R."/>
            <person name="Martin F."/>
            <person name="Silar P."/>
            <person name="Natvig D."/>
            <person name="Lalanne C."/>
            <person name="Gautier V."/>
            <person name="Ament-Velasquez S.L."/>
            <person name="Kruys A."/>
            <person name="Hutchinson M.I."/>
            <person name="Powell A.J."/>
            <person name="Barry K."/>
            <person name="Miller A.N."/>
            <person name="Grigoriev I.V."/>
            <person name="Debuchy R."/>
            <person name="Gladieux P."/>
            <person name="Thoren M.H."/>
            <person name="Johannesson H."/>
        </authorList>
    </citation>
    <scope>NUCLEOTIDE SEQUENCE</scope>
    <source>
        <strain evidence="4">SMH4607-1</strain>
    </source>
</reference>
<proteinExistence type="predicted"/>
<keyword evidence="1" id="KW-0378">Hydrolase</keyword>
<protein>
    <submittedName>
        <fullName evidence="4">Acid phosphatase-like protein</fullName>
    </submittedName>
</protein>
<dbReference type="PANTHER" id="PTHR31956:SF15">
    <property type="entry name" value="ACID PHOSPHATASE PHOA"/>
    <property type="match status" value="1"/>
</dbReference>
<organism evidence="4 5">
    <name type="scientific">Lasiosphaeris hirsuta</name>
    <dbReference type="NCBI Taxonomy" id="260670"/>
    <lineage>
        <taxon>Eukaryota</taxon>
        <taxon>Fungi</taxon>
        <taxon>Dikarya</taxon>
        <taxon>Ascomycota</taxon>
        <taxon>Pezizomycotina</taxon>
        <taxon>Sordariomycetes</taxon>
        <taxon>Sordariomycetidae</taxon>
        <taxon>Sordariales</taxon>
        <taxon>Lasiosphaeriaceae</taxon>
        <taxon>Lasiosphaeris</taxon>
    </lineage>
</organism>
<evidence type="ECO:0000313" key="5">
    <source>
        <dbReference type="Proteomes" id="UP001172102"/>
    </source>
</evidence>
<keyword evidence="3" id="KW-0732">Signal</keyword>
<name>A0AA40DM21_9PEZI</name>
<dbReference type="GO" id="GO:0016788">
    <property type="term" value="F:hydrolase activity, acting on ester bonds"/>
    <property type="evidence" value="ECO:0007669"/>
    <property type="project" value="InterPro"/>
</dbReference>
<dbReference type="InterPro" id="IPR007312">
    <property type="entry name" value="Phosphoesterase"/>
</dbReference>
<feature type="signal peptide" evidence="3">
    <location>
        <begin position="1"/>
        <end position="20"/>
    </location>
</feature>
<dbReference type="EMBL" id="JAUKUA010000007">
    <property type="protein sequence ID" value="KAK0704778.1"/>
    <property type="molecule type" value="Genomic_DNA"/>
</dbReference>
<dbReference type="Pfam" id="PF04185">
    <property type="entry name" value="Phosphoesterase"/>
    <property type="match status" value="1"/>
</dbReference>
<gene>
    <name evidence="4" type="ORF">B0H67DRAFT_592309</name>
</gene>
<evidence type="ECO:0000313" key="4">
    <source>
        <dbReference type="EMBL" id="KAK0704778.1"/>
    </source>
</evidence>
<dbReference type="Proteomes" id="UP001172102">
    <property type="component" value="Unassembled WGS sequence"/>
</dbReference>
<accession>A0AA40DM21</accession>
<dbReference type="Gene3D" id="3.40.720.10">
    <property type="entry name" value="Alkaline Phosphatase, subunit A"/>
    <property type="match status" value="1"/>
</dbReference>
<dbReference type="GO" id="GO:0009395">
    <property type="term" value="P:phospholipid catabolic process"/>
    <property type="evidence" value="ECO:0007669"/>
    <property type="project" value="TreeGrafter"/>
</dbReference>
<feature type="region of interest" description="Disordered" evidence="2">
    <location>
        <begin position="355"/>
        <end position="385"/>
    </location>
</feature>
<sequence length="385" mass="42949">MKRLYLIALGLATWLEIAGAAKVVPGRGFDRLITIWLENQDYAKAAIDDNIVDLKRRGILLDKYYAHTHPSQPNYLAAIAGDYFGLNHDEFVRLPENVYTVADLLESKDISWAGYFEDLPGPGFMGNYSDGPTGKDTWDYVRKHNPFVTYDSITNDGMRLLSVLSFDDFQLAFKAGRVPQFVFMSPNMMNDGHNTTLKTATDWSHQFLLPLLAENAFDERTLIMLTFDESETYSEPNHIVTLLLGSAIPPALKGTQDNSFYTHYSMLSSIEYNWDLPHLGRYDVGANIFQFLAEIGGYKKNKDPENMAAVNSSVSYPGFLHNETSLPIPRPNSKLVGASGLGILDAIRVAWPPARDEQTPYDGSGNVCDGGRNQPVYNTPKANSP</sequence>
<evidence type="ECO:0000256" key="1">
    <source>
        <dbReference type="ARBA" id="ARBA00022801"/>
    </source>
</evidence>
<dbReference type="InterPro" id="IPR017850">
    <property type="entry name" value="Alkaline_phosphatase_core_sf"/>
</dbReference>
<dbReference type="AlphaFoldDB" id="A0AA40DM21"/>